<keyword evidence="8 10" id="KW-1133">Transmembrane helix</keyword>
<comment type="similarity">
    <text evidence="2 10">Belongs to the GPI inositol-deacylase family.</text>
</comment>
<evidence type="ECO:0000256" key="5">
    <source>
        <dbReference type="ARBA" id="ARBA00022801"/>
    </source>
</evidence>
<comment type="function">
    <text evidence="10">Involved in inositol deacylation of GPI-anchored proteins which plays important roles in the quality control and ER-associated degradation of GPI-anchored proteins.</text>
</comment>
<keyword evidence="5 10" id="KW-0378">Hydrolase</keyword>
<dbReference type="GO" id="GO:0015031">
    <property type="term" value="P:protein transport"/>
    <property type="evidence" value="ECO:0007669"/>
    <property type="project" value="UniProtKB-KW"/>
</dbReference>
<feature type="transmembrane region" description="Helical" evidence="10">
    <location>
        <begin position="689"/>
        <end position="706"/>
    </location>
</feature>
<dbReference type="InterPro" id="IPR039529">
    <property type="entry name" value="PGAP1/BST1"/>
</dbReference>
<evidence type="ECO:0000256" key="3">
    <source>
        <dbReference type="ARBA" id="ARBA00022448"/>
    </source>
</evidence>
<feature type="transmembrane region" description="Helical" evidence="10">
    <location>
        <begin position="436"/>
        <end position="458"/>
    </location>
</feature>
<name>A0A836IJU0_9TRYP</name>
<dbReference type="InterPro" id="IPR029058">
    <property type="entry name" value="AB_hydrolase_fold"/>
</dbReference>
<keyword evidence="3 10" id="KW-0813">Transport</keyword>
<feature type="transmembrane region" description="Helical" evidence="10">
    <location>
        <begin position="726"/>
        <end position="745"/>
    </location>
</feature>
<organism evidence="12 13">
    <name type="scientific">Porcisia hertigi</name>
    <dbReference type="NCBI Taxonomy" id="2761500"/>
    <lineage>
        <taxon>Eukaryota</taxon>
        <taxon>Discoba</taxon>
        <taxon>Euglenozoa</taxon>
        <taxon>Kinetoplastea</taxon>
        <taxon>Metakinetoplastina</taxon>
        <taxon>Trypanosomatida</taxon>
        <taxon>Trypanosomatidae</taxon>
        <taxon>Leishmaniinae</taxon>
        <taxon>Porcisia</taxon>
    </lineage>
</organism>
<protein>
    <recommendedName>
        <fullName evidence="10">GPI inositol-deacylase</fullName>
        <ecNumber evidence="10">3.1.-.-</ecNumber>
    </recommendedName>
</protein>
<evidence type="ECO:0000256" key="4">
    <source>
        <dbReference type="ARBA" id="ARBA00022692"/>
    </source>
</evidence>
<dbReference type="SUPFAM" id="SSF53474">
    <property type="entry name" value="alpha/beta-Hydrolases"/>
    <property type="match status" value="1"/>
</dbReference>
<dbReference type="Proteomes" id="UP000674318">
    <property type="component" value="Unassembled WGS sequence"/>
</dbReference>
<evidence type="ECO:0000256" key="8">
    <source>
        <dbReference type="ARBA" id="ARBA00022989"/>
    </source>
</evidence>
<dbReference type="PANTHER" id="PTHR15495">
    <property type="entry name" value="NEGATIVE REGULATOR OF VESICLE FORMATION-RELATED"/>
    <property type="match status" value="1"/>
</dbReference>
<dbReference type="InterPro" id="IPR012908">
    <property type="entry name" value="PGAP1-ab_dom-like"/>
</dbReference>
<feature type="transmembrane region" description="Helical" evidence="10">
    <location>
        <begin position="604"/>
        <end position="637"/>
    </location>
</feature>
<dbReference type="PANTHER" id="PTHR15495:SF7">
    <property type="entry name" value="GPI INOSITOL-DEACYLASE"/>
    <property type="match status" value="1"/>
</dbReference>
<gene>
    <name evidence="12" type="ORF">JKF63_05868</name>
</gene>
<feature type="transmembrane region" description="Helical" evidence="10">
    <location>
        <begin position="236"/>
        <end position="255"/>
    </location>
</feature>
<keyword evidence="7 10" id="KW-0653">Protein transport</keyword>
<feature type="transmembrane region" description="Helical" evidence="10">
    <location>
        <begin position="16"/>
        <end position="37"/>
    </location>
</feature>
<evidence type="ECO:0000256" key="2">
    <source>
        <dbReference type="ARBA" id="ARBA00006931"/>
    </source>
</evidence>
<proteinExistence type="inferred from homology"/>
<comment type="caution">
    <text evidence="12">The sequence shown here is derived from an EMBL/GenBank/DDBJ whole genome shotgun (WGS) entry which is preliminary data.</text>
</comment>
<dbReference type="EC" id="3.1.-.-" evidence="10"/>
<keyword evidence="13" id="KW-1185">Reference proteome</keyword>
<evidence type="ECO:0000256" key="1">
    <source>
        <dbReference type="ARBA" id="ARBA00004477"/>
    </source>
</evidence>
<keyword evidence="4 10" id="KW-0812">Transmembrane</keyword>
<feature type="domain" description="GPI inositol-deacylase PGAP1-like alpha/beta" evidence="11">
    <location>
        <begin position="139"/>
        <end position="338"/>
    </location>
</feature>
<evidence type="ECO:0000256" key="7">
    <source>
        <dbReference type="ARBA" id="ARBA00022927"/>
    </source>
</evidence>
<dbReference type="RefSeq" id="XP_067757848.1">
    <property type="nucleotide sequence ID" value="XM_067901822.1"/>
</dbReference>
<sequence length="799" mass="87214">MEGFRTLWRLYHPLGAIQFACVCMCLVLVLSTTSYVVEVRSRSRSRSLSRDYDAIAQTAHRLAASRQLSGDLTTRLVFRDSSVYSAFDPRRLNLTTARPRTKAAALLYGLKQIDCSWFSPNGLSLPLPTAVENTSLLLFFIHGNAGSSTQALYWSCAAQYVSKVLGVQADTFSFDFSEQANVHRGRLVSTQAEYIGDVVEATVQEKRSAVSADVRLQVWLVAHSMGGVVARMAAQLLSPTVVLAGIITFNSPLLFPPLLLDAPMADVYCALTVAEQQPSVDTCASPADGFSLRLTSSDLLRSCTVGDCSVRRSCRRDKTRLISITSGEMDLMIDSTTTYPSAWRSAYIISSYNTLDPAVCGHSISHNEVLHDPCTMVLAALWLVSSSLGSRDGMGDVAERVRDSAGARGGDITADIPLTPAVSLFGYVGRVLLKRHVWPCAAAALYSYLLLSGLHSHMRRMIQMTRRRKKAAWRLLHIVVHRLDTPNFSPIIAVGFFYACTLFYTTLTTAFLWLFGGWESHAARAPWTWACYPQLHASSAGVAAPVYLVFGTIIFIFVSIGPVVLGTLVGVAVVRVVQAIHLLARVLMCSDPLPVEWRAQWLRYTFAPLLILVFAGTLLALGATLTTRALVWLALLVLMPFPQDPLAENHARHEDVAAIVVSVASRAESAITDVTGDVQNKRANRCLPGMLYGAVYVLQLSPFFTVRNAIFSRTFEDADTVDWRNYAAECGVLGLLFAAAVSPRLDCGRVSFLTALSVACLLVALAGVGMIVSHPIESFLVLPALLCCLPVYLYSALFT</sequence>
<dbReference type="GO" id="GO:0050185">
    <property type="term" value="F:phosphatidylinositol deacylase activity"/>
    <property type="evidence" value="ECO:0007669"/>
    <property type="project" value="TreeGrafter"/>
</dbReference>
<dbReference type="GO" id="GO:0006505">
    <property type="term" value="P:GPI anchor metabolic process"/>
    <property type="evidence" value="ECO:0007669"/>
    <property type="project" value="TreeGrafter"/>
</dbReference>
<evidence type="ECO:0000256" key="6">
    <source>
        <dbReference type="ARBA" id="ARBA00022824"/>
    </source>
</evidence>
<evidence type="ECO:0000256" key="10">
    <source>
        <dbReference type="RuleBase" id="RU365011"/>
    </source>
</evidence>
<dbReference type="OrthoDB" id="348976at2759"/>
<keyword evidence="6 10" id="KW-0256">Endoplasmic reticulum</keyword>
<evidence type="ECO:0000313" key="13">
    <source>
        <dbReference type="Proteomes" id="UP000674318"/>
    </source>
</evidence>
<dbReference type="AlphaFoldDB" id="A0A836IJU0"/>
<feature type="transmembrane region" description="Helical" evidence="10">
    <location>
        <begin position="563"/>
        <end position="584"/>
    </location>
</feature>
<dbReference type="Pfam" id="PF07819">
    <property type="entry name" value="PGAP1"/>
    <property type="match status" value="1"/>
</dbReference>
<dbReference type="GO" id="GO:0005789">
    <property type="term" value="C:endoplasmic reticulum membrane"/>
    <property type="evidence" value="ECO:0007669"/>
    <property type="project" value="UniProtKB-SubCell"/>
</dbReference>
<dbReference type="KEGG" id="phet:94291899"/>
<accession>A0A836IJU0</accession>
<dbReference type="EMBL" id="JAFJZO010000019">
    <property type="protein sequence ID" value="KAG5507122.1"/>
    <property type="molecule type" value="Genomic_DNA"/>
</dbReference>
<feature type="transmembrane region" description="Helical" evidence="10">
    <location>
        <begin position="752"/>
        <end position="772"/>
    </location>
</feature>
<feature type="transmembrane region" description="Helical" evidence="10">
    <location>
        <begin position="491"/>
        <end position="515"/>
    </location>
</feature>
<feature type="transmembrane region" description="Helical" evidence="10">
    <location>
        <begin position="535"/>
        <end position="558"/>
    </location>
</feature>
<comment type="subcellular location">
    <subcellularLocation>
        <location evidence="1">Endoplasmic reticulum membrane</location>
        <topology evidence="1">Multi-pass membrane protein</topology>
    </subcellularLocation>
</comment>
<evidence type="ECO:0000256" key="9">
    <source>
        <dbReference type="ARBA" id="ARBA00023136"/>
    </source>
</evidence>
<dbReference type="Gene3D" id="3.40.50.1820">
    <property type="entry name" value="alpha/beta hydrolase"/>
    <property type="match status" value="1"/>
</dbReference>
<reference evidence="12 13" key="1">
    <citation type="submission" date="2021-02" db="EMBL/GenBank/DDBJ databases">
        <title>Porcisia hertigi Genome sequencing and assembly.</title>
        <authorList>
            <person name="Almutairi H."/>
            <person name="Gatherer D."/>
        </authorList>
    </citation>
    <scope>NUCLEOTIDE SEQUENCE [LARGE SCALE GENOMIC DNA]</scope>
    <source>
        <strain evidence="12 13">C119</strain>
    </source>
</reference>
<dbReference type="GeneID" id="94291899"/>
<dbReference type="GO" id="GO:0006888">
    <property type="term" value="P:endoplasmic reticulum to Golgi vesicle-mediated transport"/>
    <property type="evidence" value="ECO:0007669"/>
    <property type="project" value="TreeGrafter"/>
</dbReference>
<evidence type="ECO:0000313" key="12">
    <source>
        <dbReference type="EMBL" id="KAG5507122.1"/>
    </source>
</evidence>
<feature type="transmembrane region" description="Helical" evidence="10">
    <location>
        <begin position="778"/>
        <end position="798"/>
    </location>
</feature>
<evidence type="ECO:0000259" key="11">
    <source>
        <dbReference type="Pfam" id="PF07819"/>
    </source>
</evidence>
<keyword evidence="9 10" id="KW-0472">Membrane</keyword>